<keyword evidence="2" id="KW-1185">Reference proteome</keyword>
<evidence type="ECO:0000313" key="2">
    <source>
        <dbReference type="Proteomes" id="UP000518300"/>
    </source>
</evidence>
<name>A0A848LH59_9BACT</name>
<proteinExistence type="predicted"/>
<dbReference type="EMBL" id="JABBJJ010000062">
    <property type="protein sequence ID" value="NMO16291.1"/>
    <property type="molecule type" value="Genomic_DNA"/>
</dbReference>
<comment type="caution">
    <text evidence="1">The sequence shown here is derived from an EMBL/GenBank/DDBJ whole genome shotgun (WGS) entry which is preliminary data.</text>
</comment>
<sequence>MGNVWTLGPHKVWFEEPDTVWLATDGVYDMKLLQEMRVLVLELKKTHPVLHHIVDARKGSGMSPDVRKLMGEHPDTLPFDSSVMYGSSFAMRTMVNMMSRAQELLGRKATIKFTMVATEEEARSWTAEQREAARAAKVS</sequence>
<organism evidence="1 2">
    <name type="scientific">Pyxidicoccus fallax</name>
    <dbReference type="NCBI Taxonomy" id="394095"/>
    <lineage>
        <taxon>Bacteria</taxon>
        <taxon>Pseudomonadati</taxon>
        <taxon>Myxococcota</taxon>
        <taxon>Myxococcia</taxon>
        <taxon>Myxococcales</taxon>
        <taxon>Cystobacterineae</taxon>
        <taxon>Myxococcaceae</taxon>
        <taxon>Pyxidicoccus</taxon>
    </lineage>
</organism>
<evidence type="ECO:0008006" key="3">
    <source>
        <dbReference type="Google" id="ProtNLM"/>
    </source>
</evidence>
<dbReference type="AlphaFoldDB" id="A0A848LH59"/>
<reference evidence="1 2" key="1">
    <citation type="submission" date="2020-04" db="EMBL/GenBank/DDBJ databases">
        <title>Draft genome of Pyxidicoccus fallax type strain.</title>
        <authorList>
            <person name="Whitworth D.E."/>
        </authorList>
    </citation>
    <scope>NUCLEOTIDE SEQUENCE [LARGE SCALE GENOMIC DNA]</scope>
    <source>
        <strain evidence="1 2">DSM 14698</strain>
    </source>
</reference>
<evidence type="ECO:0000313" key="1">
    <source>
        <dbReference type="EMBL" id="NMO16291.1"/>
    </source>
</evidence>
<protein>
    <recommendedName>
        <fullName evidence="3">STAS/SEC14 domain-containing protein</fullName>
    </recommendedName>
</protein>
<dbReference type="RefSeq" id="WP_169345578.1">
    <property type="nucleotide sequence ID" value="NZ_JABBJJ010000062.1"/>
</dbReference>
<dbReference type="Proteomes" id="UP000518300">
    <property type="component" value="Unassembled WGS sequence"/>
</dbReference>
<accession>A0A848LH59</accession>
<gene>
    <name evidence="1" type="ORF">HG543_15735</name>
</gene>